<gene>
    <name evidence="1" type="ORF">EZE20_17880</name>
</gene>
<name>A0A4R4K7S8_9BACT</name>
<dbReference type="Proteomes" id="UP000295706">
    <property type="component" value="Unassembled WGS sequence"/>
</dbReference>
<evidence type="ECO:0000313" key="2">
    <source>
        <dbReference type="Proteomes" id="UP000295706"/>
    </source>
</evidence>
<protein>
    <submittedName>
        <fullName evidence="1">Uncharacterized protein</fullName>
    </submittedName>
</protein>
<comment type="caution">
    <text evidence="1">The sequence shown here is derived from an EMBL/GenBank/DDBJ whole genome shotgun (WGS) entry which is preliminary data.</text>
</comment>
<accession>A0A4R4K7S8</accession>
<dbReference type="OrthoDB" id="7058235at2"/>
<dbReference type="RefSeq" id="WP_132120183.1">
    <property type="nucleotide sequence ID" value="NZ_SMJU01000011.1"/>
</dbReference>
<dbReference type="EMBL" id="SMJU01000011">
    <property type="protein sequence ID" value="TDB62802.1"/>
    <property type="molecule type" value="Genomic_DNA"/>
</dbReference>
<proteinExistence type="predicted"/>
<reference evidence="1 2" key="1">
    <citation type="submission" date="2019-02" db="EMBL/GenBank/DDBJ databases">
        <title>Arundinibacter roseus gen. nov., sp. nov., a new member of the family Cytophagaceae.</title>
        <authorList>
            <person name="Szuroczki S."/>
            <person name="Khayer B."/>
            <person name="Sproer C."/>
            <person name="Toumi M."/>
            <person name="Szabo A."/>
            <person name="Felfoldi T."/>
            <person name="Schumann P."/>
            <person name="Toth E."/>
        </authorList>
    </citation>
    <scope>NUCLEOTIDE SEQUENCE [LARGE SCALE GENOMIC DNA]</scope>
    <source>
        <strain evidence="1 2">DMA-k-7a</strain>
    </source>
</reference>
<evidence type="ECO:0000313" key="1">
    <source>
        <dbReference type="EMBL" id="TDB62802.1"/>
    </source>
</evidence>
<dbReference type="AlphaFoldDB" id="A0A4R4K7S8"/>
<sequence length="201" mass="23132">MKSIVGIKNGIEKAEPSKIIARKLFLSYSTEVFKENEDKEFYIKDNIANQFDIPFSSIEIAGSSKTGLSFFKDKKFEPGKSDLDIAIISLPLFNKFSETAHLLTKGYSDLTVFPFYKGLSTAQQFRKGISNNGFVNPFFMPNCELKSKWLDFFNSLSNHHFDLFKNINGGIYASEYFFECKQEECINQYKKNPEFYDKISS</sequence>
<keyword evidence="2" id="KW-1185">Reference proteome</keyword>
<organism evidence="1 2">
    <name type="scientific">Arundinibacter roseus</name>
    <dbReference type="NCBI Taxonomy" id="2070510"/>
    <lineage>
        <taxon>Bacteria</taxon>
        <taxon>Pseudomonadati</taxon>
        <taxon>Bacteroidota</taxon>
        <taxon>Cytophagia</taxon>
        <taxon>Cytophagales</taxon>
        <taxon>Spirosomataceae</taxon>
        <taxon>Arundinibacter</taxon>
    </lineage>
</organism>